<dbReference type="SUPFAM" id="SSF51556">
    <property type="entry name" value="Metallo-dependent hydrolases"/>
    <property type="match status" value="1"/>
</dbReference>
<dbReference type="AlphaFoldDB" id="A0A5F1YK04"/>
<keyword evidence="1" id="KW-0472">Membrane</keyword>
<dbReference type="EMBL" id="RQFA01000034">
    <property type="protein sequence ID" value="TGK34868.1"/>
    <property type="molecule type" value="Genomic_DNA"/>
</dbReference>
<sequence>MLIIKTYKNEYSSFLKKVNLKRILLYFITSILALVGLTLSLTFRTPAPTSKPDTDFVLKGILVFDPKTNRFDRLDLRFENSKIAEVSDSSSSTNSEFSNMTATPGLADMHAHLPPNNLLDLIPYFSLLYLSHGVTVLRVAGDIDGTSVPYAKDGISKNLFFGPKIFSCDAFVTAGIPRWKNSIVVESPEQAAQAVRTLEAKGADCIKSYENLTVPMIRALVKSAQERNLTVLGHVPFGLTYEEASIPDVQHFFGVPRPDSIEKNTVVHRGSDWENVDEKLLNDIVIFSKLNRIANTPTLVASERLLSFLDYDSALLQPSVLFMPRFFREIVWNPIHGIPAYRNLDPAYLRENVEKALRKKMRLVYKLFQAGAELRLGSDTQQPFVVPGDSLQREMKLFQKAGIPSEEVWNLATIKAHESLKNFDSFRIRPGTSPDLLLFRKNPVSNLENLSSLYAVVAQGRLYRKKDLDLLLEEHKRRFENPIYETISFWLGKIVLEKQTKEFQN</sequence>
<dbReference type="InterPro" id="IPR051781">
    <property type="entry name" value="Metallo-dep_Hydrolase"/>
</dbReference>
<dbReference type="PANTHER" id="PTHR43135:SF3">
    <property type="entry name" value="ALPHA-D-RIBOSE 1-METHYLPHOSPHONATE 5-TRIPHOSPHATE DIPHOSPHATASE"/>
    <property type="match status" value="1"/>
</dbReference>
<dbReference type="InterPro" id="IPR011059">
    <property type="entry name" value="Metal-dep_hydrolase_composite"/>
</dbReference>
<gene>
    <name evidence="3" type="ORF">EHQ17_08120</name>
</gene>
<dbReference type="Gene3D" id="3.20.20.140">
    <property type="entry name" value="Metal-dependent hydrolases"/>
    <property type="match status" value="2"/>
</dbReference>
<name>A0A5F1YK04_9LEPT</name>
<keyword evidence="4" id="KW-1185">Reference proteome</keyword>
<accession>A0A5F1YK04</accession>
<evidence type="ECO:0000256" key="1">
    <source>
        <dbReference type="SAM" id="Phobius"/>
    </source>
</evidence>
<reference evidence="3" key="1">
    <citation type="journal article" date="2019" name="PLoS Negl. Trop. Dis.">
        <title>Revisiting the worldwide diversity of Leptospira species in the environment.</title>
        <authorList>
            <person name="Vincent A.T."/>
            <person name="Schiettekatte O."/>
            <person name="Bourhy P."/>
            <person name="Veyrier F.J."/>
            <person name="Picardeau M."/>
        </authorList>
    </citation>
    <scope>NUCLEOTIDE SEQUENCE [LARGE SCALE GENOMIC DNA]</scope>
    <source>
        <strain evidence="3">201800299</strain>
    </source>
</reference>
<keyword evidence="1" id="KW-0812">Transmembrane</keyword>
<dbReference type="Pfam" id="PF01979">
    <property type="entry name" value="Amidohydro_1"/>
    <property type="match status" value="1"/>
</dbReference>
<dbReference type="Gene3D" id="2.30.40.10">
    <property type="entry name" value="Urease, subunit C, domain 1"/>
    <property type="match status" value="2"/>
</dbReference>
<organism evidence="3 4">
    <name type="scientific">Leptospira gomenensis</name>
    <dbReference type="NCBI Taxonomy" id="2484974"/>
    <lineage>
        <taxon>Bacteria</taxon>
        <taxon>Pseudomonadati</taxon>
        <taxon>Spirochaetota</taxon>
        <taxon>Spirochaetia</taxon>
        <taxon>Leptospirales</taxon>
        <taxon>Leptospiraceae</taxon>
        <taxon>Leptospira</taxon>
    </lineage>
</organism>
<dbReference type="SUPFAM" id="SSF51338">
    <property type="entry name" value="Composite domain of metallo-dependent hydrolases"/>
    <property type="match status" value="1"/>
</dbReference>
<keyword evidence="1" id="KW-1133">Transmembrane helix</keyword>
<dbReference type="OrthoDB" id="9797498at2"/>
<dbReference type="PANTHER" id="PTHR43135">
    <property type="entry name" value="ALPHA-D-RIBOSE 1-METHYLPHOSPHONATE 5-TRIPHOSPHATE DIPHOSPHATASE"/>
    <property type="match status" value="1"/>
</dbReference>
<dbReference type="GO" id="GO:0016810">
    <property type="term" value="F:hydrolase activity, acting on carbon-nitrogen (but not peptide) bonds"/>
    <property type="evidence" value="ECO:0007669"/>
    <property type="project" value="InterPro"/>
</dbReference>
<dbReference type="Proteomes" id="UP000298277">
    <property type="component" value="Unassembled WGS sequence"/>
</dbReference>
<dbReference type="InterPro" id="IPR006680">
    <property type="entry name" value="Amidohydro-rel"/>
</dbReference>
<evidence type="ECO:0000313" key="4">
    <source>
        <dbReference type="Proteomes" id="UP000298277"/>
    </source>
</evidence>
<feature type="transmembrane region" description="Helical" evidence="1">
    <location>
        <begin position="23"/>
        <end position="43"/>
    </location>
</feature>
<protein>
    <recommendedName>
        <fullName evidence="2">Amidohydrolase-related domain-containing protein</fullName>
    </recommendedName>
</protein>
<evidence type="ECO:0000313" key="3">
    <source>
        <dbReference type="EMBL" id="TGK34868.1"/>
    </source>
</evidence>
<feature type="domain" description="Amidohydrolase-related" evidence="2">
    <location>
        <begin position="102"/>
        <end position="461"/>
    </location>
</feature>
<evidence type="ECO:0000259" key="2">
    <source>
        <dbReference type="Pfam" id="PF01979"/>
    </source>
</evidence>
<dbReference type="InterPro" id="IPR032466">
    <property type="entry name" value="Metal_Hydrolase"/>
</dbReference>
<comment type="caution">
    <text evidence="3">The sequence shown here is derived from an EMBL/GenBank/DDBJ whole genome shotgun (WGS) entry which is preliminary data.</text>
</comment>
<proteinExistence type="predicted"/>